<accession>A0ABW2TGI2</accession>
<comment type="caution">
    <text evidence="1">The sequence shown here is derived from an EMBL/GenBank/DDBJ whole genome shotgun (WGS) entry which is preliminary data.</text>
</comment>
<protein>
    <recommendedName>
        <fullName evidence="3">PE family protein</fullName>
    </recommendedName>
</protein>
<name>A0ABW2TGI2_9PSEU</name>
<dbReference type="EMBL" id="JBHTEY010000004">
    <property type="protein sequence ID" value="MFC7612862.1"/>
    <property type="molecule type" value="Genomic_DNA"/>
</dbReference>
<evidence type="ECO:0008006" key="3">
    <source>
        <dbReference type="Google" id="ProtNLM"/>
    </source>
</evidence>
<organism evidence="1 2">
    <name type="scientific">Actinokineospora soli</name>
    <dbReference type="NCBI Taxonomy" id="1048753"/>
    <lineage>
        <taxon>Bacteria</taxon>
        <taxon>Bacillati</taxon>
        <taxon>Actinomycetota</taxon>
        <taxon>Actinomycetes</taxon>
        <taxon>Pseudonocardiales</taxon>
        <taxon>Pseudonocardiaceae</taxon>
        <taxon>Actinokineospora</taxon>
    </lineage>
</organism>
<reference evidence="2" key="1">
    <citation type="journal article" date="2019" name="Int. J. Syst. Evol. Microbiol.">
        <title>The Global Catalogue of Microorganisms (GCM) 10K type strain sequencing project: providing services to taxonomists for standard genome sequencing and annotation.</title>
        <authorList>
            <consortium name="The Broad Institute Genomics Platform"/>
            <consortium name="The Broad Institute Genome Sequencing Center for Infectious Disease"/>
            <person name="Wu L."/>
            <person name="Ma J."/>
        </authorList>
    </citation>
    <scope>NUCLEOTIDE SEQUENCE [LARGE SCALE GENOMIC DNA]</scope>
    <source>
        <strain evidence="2">JCM 17695</strain>
    </source>
</reference>
<dbReference type="Proteomes" id="UP001596512">
    <property type="component" value="Unassembled WGS sequence"/>
</dbReference>
<proteinExistence type="predicted"/>
<keyword evidence="2" id="KW-1185">Reference proteome</keyword>
<evidence type="ECO:0000313" key="1">
    <source>
        <dbReference type="EMBL" id="MFC7612862.1"/>
    </source>
</evidence>
<evidence type="ECO:0000313" key="2">
    <source>
        <dbReference type="Proteomes" id="UP001596512"/>
    </source>
</evidence>
<sequence>MSTPHTGFEFVLQDARRAAEYCLPKAADHIREPISDLLAPEPLDGPGDCPEAAHAQVVYAGFAQYIAHHLNKAAAVADGVADALKDICDLYARADGQA</sequence>
<gene>
    <name evidence="1" type="ORF">ACFQV2_03600</name>
</gene>